<dbReference type="GO" id="GO:0016758">
    <property type="term" value="F:hexosyltransferase activity"/>
    <property type="evidence" value="ECO:0007669"/>
    <property type="project" value="TreeGrafter"/>
</dbReference>
<dbReference type="EMBL" id="VSSB01000002">
    <property type="protein sequence ID" value="TYL51146.1"/>
    <property type="molecule type" value="Genomic_DNA"/>
</dbReference>
<keyword evidence="3" id="KW-1185">Reference proteome</keyword>
<evidence type="ECO:0000313" key="2">
    <source>
        <dbReference type="EMBL" id="TYL51146.1"/>
    </source>
</evidence>
<dbReference type="InterPro" id="IPR050194">
    <property type="entry name" value="Glycosyltransferase_grp1"/>
</dbReference>
<organism evidence="2 3">
    <name type="scientific">Agromyces mariniharenae</name>
    <dbReference type="NCBI Taxonomy" id="2604423"/>
    <lineage>
        <taxon>Bacteria</taxon>
        <taxon>Bacillati</taxon>
        <taxon>Actinomycetota</taxon>
        <taxon>Actinomycetes</taxon>
        <taxon>Micrococcales</taxon>
        <taxon>Microbacteriaceae</taxon>
        <taxon>Agromyces</taxon>
    </lineage>
</organism>
<evidence type="ECO:0000313" key="3">
    <source>
        <dbReference type="Proteomes" id="UP000325243"/>
    </source>
</evidence>
<sequence>MTDPTVHFLVPDGIDDDDRVSGGNVYDRRLAEGLRAQGVDVRLVPVAANRVTDAAHAMSALPHDALVLVDGLLAVAASEVLRAQTTRLRIVVLAHMVAGALHRAPGHARTADRERVALQAARRVITTSEWTRAELIARRLAEPDRIAVAIPGTDPVTATPGSGSGGHLLCVGAVAPHKGQDVLVNALAGMTDLPGWRCTIAGSLDADREFADRVRAVIRTAALSERVDLTGVLTGRRLDDAYRSADLVVVPSRSESYGMVVADALARGIPVVAARVGGVTEAVAGSRGGILTRPDDPVALRAVLRRWQVDRGWGAVLKAEAMRSRAAFATRTWDVTATAVAAVLREVRPSTDAMGRERRRTA</sequence>
<comment type="caution">
    <text evidence="2">The sequence shown here is derived from an EMBL/GenBank/DDBJ whole genome shotgun (WGS) entry which is preliminary data.</text>
</comment>
<accession>A0A5S4UX47</accession>
<dbReference type="AlphaFoldDB" id="A0A5S4UX47"/>
<reference evidence="2 3" key="1">
    <citation type="submission" date="2019-08" db="EMBL/GenBank/DDBJ databases">
        <authorList>
            <person name="Hu J."/>
        </authorList>
    </citation>
    <scope>NUCLEOTIDE SEQUENCE [LARGE SCALE GENOMIC DNA]</scope>
    <source>
        <strain evidence="2 3">NEAU-184</strain>
    </source>
</reference>
<protein>
    <recommendedName>
        <fullName evidence="1">D-inositol 3-phosphate glycosyltransferase</fullName>
    </recommendedName>
</protein>
<gene>
    <name evidence="2" type="ORF">FYC51_18690</name>
</gene>
<keyword evidence="2" id="KW-0808">Transferase</keyword>
<name>A0A5S4UX47_9MICO</name>
<proteinExistence type="predicted"/>
<dbReference type="RefSeq" id="WP_148735240.1">
    <property type="nucleotide sequence ID" value="NZ_VSSB01000002.1"/>
</dbReference>
<dbReference type="SUPFAM" id="SSF53756">
    <property type="entry name" value="UDP-Glycosyltransferase/glycogen phosphorylase"/>
    <property type="match status" value="1"/>
</dbReference>
<dbReference type="CDD" id="cd03801">
    <property type="entry name" value="GT4_PimA-like"/>
    <property type="match status" value="1"/>
</dbReference>
<dbReference type="PANTHER" id="PTHR45947:SF3">
    <property type="entry name" value="SULFOQUINOVOSYL TRANSFERASE SQD2"/>
    <property type="match status" value="1"/>
</dbReference>
<dbReference type="Pfam" id="PF13692">
    <property type="entry name" value="Glyco_trans_1_4"/>
    <property type="match status" value="1"/>
</dbReference>
<dbReference type="Proteomes" id="UP000325243">
    <property type="component" value="Unassembled WGS sequence"/>
</dbReference>
<evidence type="ECO:0000256" key="1">
    <source>
        <dbReference type="ARBA" id="ARBA00021292"/>
    </source>
</evidence>
<dbReference type="Gene3D" id="3.40.50.2000">
    <property type="entry name" value="Glycogen Phosphorylase B"/>
    <property type="match status" value="2"/>
</dbReference>
<dbReference type="PANTHER" id="PTHR45947">
    <property type="entry name" value="SULFOQUINOVOSYL TRANSFERASE SQD2"/>
    <property type="match status" value="1"/>
</dbReference>